<name>A0ABZ1UF11_9ACTN</name>
<evidence type="ECO:0000313" key="2">
    <source>
        <dbReference type="EMBL" id="WUQ89100.1"/>
    </source>
</evidence>
<evidence type="ECO:0000313" key="3">
    <source>
        <dbReference type="Proteomes" id="UP001432222"/>
    </source>
</evidence>
<dbReference type="InterPro" id="IPR000835">
    <property type="entry name" value="HTH_MarR-typ"/>
</dbReference>
<dbReference type="RefSeq" id="WP_328959509.1">
    <property type="nucleotide sequence ID" value="NZ_CP108110.1"/>
</dbReference>
<dbReference type="PANTHER" id="PTHR33164:SF43">
    <property type="entry name" value="HTH-TYPE TRANSCRIPTIONAL REPRESSOR YETL"/>
    <property type="match status" value="1"/>
</dbReference>
<keyword evidence="3" id="KW-1185">Reference proteome</keyword>
<dbReference type="Pfam" id="PF12802">
    <property type="entry name" value="MarR_2"/>
    <property type="match status" value="1"/>
</dbReference>
<accession>A0ABZ1UF11</accession>
<dbReference type="SMART" id="SM00347">
    <property type="entry name" value="HTH_MARR"/>
    <property type="match status" value="1"/>
</dbReference>
<organism evidence="2 3">
    <name type="scientific">Kitasatospora purpeofusca</name>
    <dbReference type="NCBI Taxonomy" id="67352"/>
    <lineage>
        <taxon>Bacteria</taxon>
        <taxon>Bacillati</taxon>
        <taxon>Actinomycetota</taxon>
        <taxon>Actinomycetes</taxon>
        <taxon>Kitasatosporales</taxon>
        <taxon>Streptomycetaceae</taxon>
        <taxon>Kitasatospora</taxon>
    </lineage>
</organism>
<reference evidence="2" key="1">
    <citation type="submission" date="2022-10" db="EMBL/GenBank/DDBJ databases">
        <title>The complete genomes of actinobacterial strains from the NBC collection.</title>
        <authorList>
            <person name="Joergensen T.S."/>
            <person name="Alvarez Arevalo M."/>
            <person name="Sterndorff E.B."/>
            <person name="Faurdal D."/>
            <person name="Vuksanovic O."/>
            <person name="Mourched A.-S."/>
            <person name="Charusanti P."/>
            <person name="Shaw S."/>
            <person name="Blin K."/>
            <person name="Weber T."/>
        </authorList>
    </citation>
    <scope>NUCLEOTIDE SEQUENCE</scope>
    <source>
        <strain evidence="2">NBC_00222</strain>
    </source>
</reference>
<sequence>MTDHAAPPRIRGLPSRLLAVNALHADHLVNDGLAAEGARKWHFAALTALTAGGPASQSDLSRRTGIYRSDMVAVVNELAERGLVERTPDPADRRRNVITVTTEGRAHLRRLDTVVDAAQDALLAPLDADDRARLTDLLTRLLDHHERTTASAAADHPAPDAADD</sequence>
<proteinExistence type="predicted"/>
<dbReference type="InterPro" id="IPR036388">
    <property type="entry name" value="WH-like_DNA-bd_sf"/>
</dbReference>
<evidence type="ECO:0000259" key="1">
    <source>
        <dbReference type="PROSITE" id="PS50995"/>
    </source>
</evidence>
<dbReference type="Proteomes" id="UP001432222">
    <property type="component" value="Chromosome"/>
</dbReference>
<protein>
    <submittedName>
        <fullName evidence="2">MarR family transcriptional regulator</fullName>
    </submittedName>
</protein>
<dbReference type="Gene3D" id="1.10.10.10">
    <property type="entry name" value="Winged helix-like DNA-binding domain superfamily/Winged helix DNA-binding domain"/>
    <property type="match status" value="1"/>
</dbReference>
<dbReference type="SUPFAM" id="SSF46785">
    <property type="entry name" value="Winged helix' DNA-binding domain"/>
    <property type="match status" value="1"/>
</dbReference>
<dbReference type="PROSITE" id="PS50995">
    <property type="entry name" value="HTH_MARR_2"/>
    <property type="match status" value="1"/>
</dbReference>
<dbReference type="PRINTS" id="PR00598">
    <property type="entry name" value="HTHMARR"/>
</dbReference>
<dbReference type="InterPro" id="IPR036390">
    <property type="entry name" value="WH_DNA-bd_sf"/>
</dbReference>
<dbReference type="InterPro" id="IPR039422">
    <property type="entry name" value="MarR/SlyA-like"/>
</dbReference>
<feature type="domain" description="HTH marR-type" evidence="1">
    <location>
        <begin position="1"/>
        <end position="143"/>
    </location>
</feature>
<dbReference type="EMBL" id="CP108110">
    <property type="protein sequence ID" value="WUQ89100.1"/>
    <property type="molecule type" value="Genomic_DNA"/>
</dbReference>
<gene>
    <name evidence="2" type="ORF">OHA16_37930</name>
</gene>
<dbReference type="PANTHER" id="PTHR33164">
    <property type="entry name" value="TRANSCRIPTIONAL REGULATOR, MARR FAMILY"/>
    <property type="match status" value="1"/>
</dbReference>